<proteinExistence type="predicted"/>
<protein>
    <submittedName>
        <fullName evidence="2">Uncharacterized protein</fullName>
    </submittedName>
</protein>
<feature type="transmembrane region" description="Helical" evidence="1">
    <location>
        <begin position="7"/>
        <end position="25"/>
    </location>
</feature>
<dbReference type="Proteomes" id="UP000198282">
    <property type="component" value="Unassembled WGS sequence"/>
</dbReference>
<gene>
    <name evidence="2" type="ORF">SAMN05216276_1002320</name>
</gene>
<dbReference type="RefSeq" id="WP_143653098.1">
    <property type="nucleotide sequence ID" value="NZ_FZOD01000002.1"/>
</dbReference>
<name>A0A239B3J6_9ACTN</name>
<evidence type="ECO:0000313" key="3">
    <source>
        <dbReference type="Proteomes" id="UP000198282"/>
    </source>
</evidence>
<keyword evidence="1" id="KW-0812">Transmembrane</keyword>
<dbReference type="OrthoDB" id="9967152at2"/>
<reference evidence="2 3" key="1">
    <citation type="submission" date="2017-06" db="EMBL/GenBank/DDBJ databases">
        <authorList>
            <person name="Kim H.J."/>
            <person name="Triplett B.A."/>
        </authorList>
    </citation>
    <scope>NUCLEOTIDE SEQUENCE [LARGE SCALE GENOMIC DNA]</scope>
    <source>
        <strain evidence="2 3">CGMCC 4.2132</strain>
    </source>
</reference>
<organism evidence="2 3">
    <name type="scientific">Streptosporangium subroseum</name>
    <dbReference type="NCBI Taxonomy" id="106412"/>
    <lineage>
        <taxon>Bacteria</taxon>
        <taxon>Bacillati</taxon>
        <taxon>Actinomycetota</taxon>
        <taxon>Actinomycetes</taxon>
        <taxon>Streptosporangiales</taxon>
        <taxon>Streptosporangiaceae</taxon>
        <taxon>Streptosporangium</taxon>
    </lineage>
</organism>
<feature type="transmembrane region" description="Helical" evidence="1">
    <location>
        <begin position="79"/>
        <end position="104"/>
    </location>
</feature>
<accession>A0A239B3J6</accession>
<dbReference type="AlphaFoldDB" id="A0A239B3J6"/>
<feature type="transmembrane region" description="Helical" evidence="1">
    <location>
        <begin position="142"/>
        <end position="164"/>
    </location>
</feature>
<keyword evidence="1" id="KW-1133">Transmembrane helix</keyword>
<dbReference type="EMBL" id="FZOD01000002">
    <property type="protein sequence ID" value="SNS02151.1"/>
    <property type="molecule type" value="Genomic_DNA"/>
</dbReference>
<feature type="transmembrane region" description="Helical" evidence="1">
    <location>
        <begin position="31"/>
        <end position="48"/>
    </location>
</feature>
<keyword evidence="3" id="KW-1185">Reference proteome</keyword>
<keyword evidence="1" id="KW-0472">Membrane</keyword>
<evidence type="ECO:0000256" key="1">
    <source>
        <dbReference type="SAM" id="Phobius"/>
    </source>
</evidence>
<feature type="transmembrane region" description="Helical" evidence="1">
    <location>
        <begin position="55"/>
        <end position="73"/>
    </location>
</feature>
<feature type="transmembrane region" description="Helical" evidence="1">
    <location>
        <begin position="116"/>
        <end position="136"/>
    </location>
</feature>
<evidence type="ECO:0000313" key="2">
    <source>
        <dbReference type="EMBL" id="SNS02151.1"/>
    </source>
</evidence>
<sequence length="172" mass="17735">MSRLHSLSWRALVWACGTTALLVAMPPDYRAGIVMPLLAALIGLLTAAEPESAWVLSLEVVTVVSWLLTTVVYGYSPSWIVALAIGALLYLHHAMAAIAAHVPVPARIPVSLLTAWLGRVGVVLAASVVVCLPITALAGAPFVIPSAVAVILGAGGALGVAHLLTRPGTRGR</sequence>